<comment type="caution">
    <text evidence="1">The sequence shown here is derived from an EMBL/GenBank/DDBJ whole genome shotgun (WGS) entry which is preliminary data.</text>
</comment>
<evidence type="ECO:0000313" key="2">
    <source>
        <dbReference type="Proteomes" id="UP001054837"/>
    </source>
</evidence>
<reference evidence="1 2" key="1">
    <citation type="submission" date="2021-06" db="EMBL/GenBank/DDBJ databases">
        <title>Caerostris darwini draft genome.</title>
        <authorList>
            <person name="Kono N."/>
            <person name="Arakawa K."/>
        </authorList>
    </citation>
    <scope>NUCLEOTIDE SEQUENCE [LARGE SCALE GENOMIC DNA]</scope>
</reference>
<evidence type="ECO:0000313" key="1">
    <source>
        <dbReference type="EMBL" id="GIX67967.1"/>
    </source>
</evidence>
<dbReference type="EMBL" id="BPLQ01000140">
    <property type="protein sequence ID" value="GIX67967.1"/>
    <property type="molecule type" value="Genomic_DNA"/>
</dbReference>
<gene>
    <name evidence="1" type="ORF">CDAR_46021</name>
</gene>
<keyword evidence="2" id="KW-1185">Reference proteome</keyword>
<name>A0AAV4M793_9ARAC</name>
<accession>A0AAV4M793</accession>
<proteinExistence type="predicted"/>
<sequence>MSHSLMRQGSAWCCSGFKIHSRSRCCGCDRSRRTGKTHRLQILSVGISGFSSGCCFTNEERGVPANTISASRQHGVHAQSKLVLDHGAFWWAGDAGKDTNSTFLILLVFTTAALFTRCLGSSRVGGSGACSRSGLSVSQGQAVLCLSPKSAVICCTL</sequence>
<dbReference type="AlphaFoldDB" id="A0AAV4M793"/>
<dbReference type="Proteomes" id="UP001054837">
    <property type="component" value="Unassembled WGS sequence"/>
</dbReference>
<organism evidence="1 2">
    <name type="scientific">Caerostris darwini</name>
    <dbReference type="NCBI Taxonomy" id="1538125"/>
    <lineage>
        <taxon>Eukaryota</taxon>
        <taxon>Metazoa</taxon>
        <taxon>Ecdysozoa</taxon>
        <taxon>Arthropoda</taxon>
        <taxon>Chelicerata</taxon>
        <taxon>Arachnida</taxon>
        <taxon>Araneae</taxon>
        <taxon>Araneomorphae</taxon>
        <taxon>Entelegynae</taxon>
        <taxon>Araneoidea</taxon>
        <taxon>Araneidae</taxon>
        <taxon>Caerostris</taxon>
    </lineage>
</organism>
<protein>
    <submittedName>
        <fullName evidence="1">Uncharacterized protein</fullName>
    </submittedName>
</protein>